<comment type="caution">
    <text evidence="2">The sequence shown here is derived from an EMBL/GenBank/DDBJ whole genome shotgun (WGS) entry which is preliminary data.</text>
</comment>
<sequence length="91" mass="9832">QNNTCMSPQPQTSTSTSNSTVIQASQNPSCTLAPDTPQGKRGMDGSPMRLAETRRSVSSLEISSTHKHHLASDISLPSATLELQQRLQQLQ</sequence>
<dbReference type="EMBL" id="JAMKFB020000007">
    <property type="protein sequence ID" value="KAL0188202.1"/>
    <property type="molecule type" value="Genomic_DNA"/>
</dbReference>
<protein>
    <submittedName>
        <fullName evidence="2">Uncharacterized protein</fullName>
    </submittedName>
</protein>
<keyword evidence="3" id="KW-1185">Reference proteome</keyword>
<dbReference type="AlphaFoldDB" id="A0ABD0QQT0"/>
<reference evidence="2 3" key="1">
    <citation type="submission" date="2024-05" db="EMBL/GenBank/DDBJ databases">
        <title>Genome sequencing and assembly of Indian major carp, Cirrhinus mrigala (Hamilton, 1822).</title>
        <authorList>
            <person name="Mohindra V."/>
            <person name="Chowdhury L.M."/>
            <person name="Lal K."/>
            <person name="Jena J.K."/>
        </authorList>
    </citation>
    <scope>NUCLEOTIDE SEQUENCE [LARGE SCALE GENOMIC DNA]</scope>
    <source>
        <strain evidence="2">CM1030</strain>
        <tissue evidence="2">Blood</tissue>
    </source>
</reference>
<gene>
    <name evidence="2" type="ORF">M9458_015301</name>
</gene>
<feature type="compositionally biased region" description="Polar residues" evidence="1">
    <location>
        <begin position="21"/>
        <end position="30"/>
    </location>
</feature>
<feature type="compositionally biased region" description="Polar residues" evidence="1">
    <location>
        <begin position="1"/>
        <end position="11"/>
    </location>
</feature>
<proteinExistence type="predicted"/>
<dbReference type="Proteomes" id="UP001529510">
    <property type="component" value="Unassembled WGS sequence"/>
</dbReference>
<name>A0ABD0QQT0_CIRMR</name>
<feature type="region of interest" description="Disordered" evidence="1">
    <location>
        <begin position="1"/>
        <end position="71"/>
    </location>
</feature>
<evidence type="ECO:0000313" key="3">
    <source>
        <dbReference type="Proteomes" id="UP001529510"/>
    </source>
</evidence>
<evidence type="ECO:0000313" key="2">
    <source>
        <dbReference type="EMBL" id="KAL0188202.1"/>
    </source>
</evidence>
<feature type="non-terminal residue" evidence="2">
    <location>
        <position position="91"/>
    </location>
</feature>
<organism evidence="2 3">
    <name type="scientific">Cirrhinus mrigala</name>
    <name type="common">Mrigala</name>
    <dbReference type="NCBI Taxonomy" id="683832"/>
    <lineage>
        <taxon>Eukaryota</taxon>
        <taxon>Metazoa</taxon>
        <taxon>Chordata</taxon>
        <taxon>Craniata</taxon>
        <taxon>Vertebrata</taxon>
        <taxon>Euteleostomi</taxon>
        <taxon>Actinopterygii</taxon>
        <taxon>Neopterygii</taxon>
        <taxon>Teleostei</taxon>
        <taxon>Ostariophysi</taxon>
        <taxon>Cypriniformes</taxon>
        <taxon>Cyprinidae</taxon>
        <taxon>Labeoninae</taxon>
        <taxon>Labeonini</taxon>
        <taxon>Cirrhinus</taxon>
    </lineage>
</organism>
<evidence type="ECO:0000256" key="1">
    <source>
        <dbReference type="SAM" id="MobiDB-lite"/>
    </source>
</evidence>
<feature type="non-terminal residue" evidence="2">
    <location>
        <position position="1"/>
    </location>
</feature>
<accession>A0ABD0QQT0</accession>